<dbReference type="PANTHER" id="PTHR34222">
    <property type="entry name" value="GAG_PRE-INTEGRS DOMAIN-CONTAINING PROTEIN"/>
    <property type="match status" value="1"/>
</dbReference>
<dbReference type="GO" id="GO:0008270">
    <property type="term" value="F:zinc ion binding"/>
    <property type="evidence" value="ECO:0007669"/>
    <property type="project" value="InterPro"/>
</dbReference>
<dbReference type="AlphaFoldDB" id="A0A438BMK0"/>
<reference evidence="1 2" key="1">
    <citation type="journal article" date="2018" name="PLoS Genet.">
        <title>Population sequencing reveals clonal diversity and ancestral inbreeding in the grapevine cultivar Chardonnay.</title>
        <authorList>
            <person name="Roach M.J."/>
            <person name="Johnson D.L."/>
            <person name="Bohlmann J."/>
            <person name="van Vuuren H.J."/>
            <person name="Jones S.J."/>
            <person name="Pretorius I.S."/>
            <person name="Schmidt S.A."/>
            <person name="Borneman A.R."/>
        </authorList>
    </citation>
    <scope>NUCLEOTIDE SEQUENCE [LARGE SCALE GENOMIC DNA]</scope>
    <source>
        <strain evidence="2">cv. Chardonnay</strain>
        <tissue evidence="1">Leaf</tissue>
    </source>
</reference>
<accession>A0A438BMK0</accession>
<dbReference type="InterPro" id="IPR036875">
    <property type="entry name" value="Znf_CCHC_sf"/>
</dbReference>
<dbReference type="SUPFAM" id="SSF57756">
    <property type="entry name" value="Retrovirus zinc finger-like domains"/>
    <property type="match status" value="1"/>
</dbReference>
<protein>
    <recommendedName>
        <fullName evidence="3">CCHC-type domain-containing protein</fullName>
    </recommendedName>
</protein>
<evidence type="ECO:0000313" key="1">
    <source>
        <dbReference type="EMBL" id="RVW12193.1"/>
    </source>
</evidence>
<gene>
    <name evidence="1" type="ORF">CK203_084240</name>
</gene>
<evidence type="ECO:0000313" key="2">
    <source>
        <dbReference type="Proteomes" id="UP000288805"/>
    </source>
</evidence>
<dbReference type="PANTHER" id="PTHR34222:SF43">
    <property type="entry name" value="RETROTRANSPOSON GAG DOMAIN-CONTAINING PROTEIN"/>
    <property type="match status" value="1"/>
</dbReference>
<dbReference type="EMBL" id="QGNW01002718">
    <property type="protein sequence ID" value="RVW12193.1"/>
    <property type="molecule type" value="Genomic_DNA"/>
</dbReference>
<evidence type="ECO:0008006" key="3">
    <source>
        <dbReference type="Google" id="ProtNLM"/>
    </source>
</evidence>
<dbReference type="GO" id="GO:0003676">
    <property type="term" value="F:nucleic acid binding"/>
    <property type="evidence" value="ECO:0007669"/>
    <property type="project" value="InterPro"/>
</dbReference>
<sequence>MKDSEDIAAYRKSIELQWVHIFLTGLDGDFEQVRGEILRKDPLPDLEECYALIRREALRHASMKAESDNPNTSTMSTFKCTHCNKTGHTKSRCFEIVGYPDWWDHNRDQRKKDSKKTSTAAVAKIKTEANVAKKASALVVATDYGGLTP</sequence>
<comment type="caution">
    <text evidence="1">The sequence shown here is derived from an EMBL/GenBank/DDBJ whole genome shotgun (WGS) entry which is preliminary data.</text>
</comment>
<organism evidence="1 2">
    <name type="scientific">Vitis vinifera</name>
    <name type="common">Grape</name>
    <dbReference type="NCBI Taxonomy" id="29760"/>
    <lineage>
        <taxon>Eukaryota</taxon>
        <taxon>Viridiplantae</taxon>
        <taxon>Streptophyta</taxon>
        <taxon>Embryophyta</taxon>
        <taxon>Tracheophyta</taxon>
        <taxon>Spermatophyta</taxon>
        <taxon>Magnoliopsida</taxon>
        <taxon>eudicotyledons</taxon>
        <taxon>Gunneridae</taxon>
        <taxon>Pentapetalae</taxon>
        <taxon>rosids</taxon>
        <taxon>Vitales</taxon>
        <taxon>Vitaceae</taxon>
        <taxon>Viteae</taxon>
        <taxon>Vitis</taxon>
    </lineage>
</organism>
<dbReference type="Proteomes" id="UP000288805">
    <property type="component" value="Unassembled WGS sequence"/>
</dbReference>
<name>A0A438BMK0_VITVI</name>
<proteinExistence type="predicted"/>